<dbReference type="RefSeq" id="WP_072759321.1">
    <property type="nucleotide sequence ID" value="NZ_FRDJ01000005.1"/>
</dbReference>
<organism evidence="6 7">
    <name type="scientific">Fervidobacterium gondwanense DSM 13020</name>
    <dbReference type="NCBI Taxonomy" id="1121883"/>
    <lineage>
        <taxon>Bacteria</taxon>
        <taxon>Thermotogati</taxon>
        <taxon>Thermotogota</taxon>
        <taxon>Thermotogae</taxon>
        <taxon>Thermotogales</taxon>
        <taxon>Fervidobacteriaceae</taxon>
        <taxon>Fervidobacterium</taxon>
    </lineage>
</organism>
<accession>A0A1M7SQZ6</accession>
<dbReference type="PANTHER" id="PTHR11360">
    <property type="entry name" value="MONOCARBOXYLATE TRANSPORTER"/>
    <property type="match status" value="1"/>
</dbReference>
<feature type="transmembrane region" description="Helical" evidence="4">
    <location>
        <begin position="269"/>
        <end position="290"/>
    </location>
</feature>
<evidence type="ECO:0000313" key="6">
    <source>
        <dbReference type="EMBL" id="SHN60882.1"/>
    </source>
</evidence>
<feature type="transmembrane region" description="Helical" evidence="4">
    <location>
        <begin position="96"/>
        <end position="116"/>
    </location>
</feature>
<evidence type="ECO:0000259" key="5">
    <source>
        <dbReference type="PROSITE" id="PS50850"/>
    </source>
</evidence>
<evidence type="ECO:0000256" key="1">
    <source>
        <dbReference type="ARBA" id="ARBA00022692"/>
    </source>
</evidence>
<dbReference type="PROSITE" id="PS50850">
    <property type="entry name" value="MFS"/>
    <property type="match status" value="1"/>
</dbReference>
<evidence type="ECO:0000256" key="2">
    <source>
        <dbReference type="ARBA" id="ARBA00022989"/>
    </source>
</evidence>
<keyword evidence="7" id="KW-1185">Reference proteome</keyword>
<evidence type="ECO:0000256" key="3">
    <source>
        <dbReference type="ARBA" id="ARBA00023136"/>
    </source>
</evidence>
<dbReference type="Gene3D" id="1.20.1250.20">
    <property type="entry name" value="MFS general substrate transporter like domains"/>
    <property type="match status" value="2"/>
</dbReference>
<dbReference type="InterPro" id="IPR020846">
    <property type="entry name" value="MFS_dom"/>
</dbReference>
<keyword evidence="3 4" id="KW-0472">Membrane</keyword>
<protein>
    <submittedName>
        <fullName evidence="6">Nitrate/nitrite transporter NarK</fullName>
    </submittedName>
</protein>
<proteinExistence type="predicted"/>
<sequence length="390" mass="42842">MKSRWIYVVFGIVIFICLGTVYSWSIFRKPLENMMGLSSVESSLPFMFFLTFYSLLMPVGGKLVAKHSPRNVLIFGGILVGLGWILASFSEGLWQLVLTYGVVAGSGVGIAYRIPISVVSKWFNEKKGLALGVLIAGFGLSPFVTAPLAKKLITSYGVFPAFRILGMAFLLLITLLSIPFKFPKDSGFESDSNDGSTSPRQMLKNKKFYALWFCFMASTFIGLMIIGITAPFGEEVIGIDEKTMPILTAIFSAFNGIGRPLFGLLSDIILPQVTISVSYVLVILSSLLLAYTHSPISFVVSFSLFWLTFGGWLAMAPYLTSKFFGNKYQSQNYGIVFTAYGFGAIFGNLSAGIIKDLFGSYKYVVYPIALLAIIAVVVANVYLRVNENVR</sequence>
<feature type="transmembrane region" description="Helical" evidence="4">
    <location>
        <begin position="244"/>
        <end position="262"/>
    </location>
</feature>
<dbReference type="InterPro" id="IPR036259">
    <property type="entry name" value="MFS_trans_sf"/>
</dbReference>
<dbReference type="Pfam" id="PF07690">
    <property type="entry name" value="MFS_1"/>
    <property type="match status" value="1"/>
</dbReference>
<evidence type="ECO:0000256" key="4">
    <source>
        <dbReference type="SAM" id="Phobius"/>
    </source>
</evidence>
<evidence type="ECO:0000313" key="7">
    <source>
        <dbReference type="Proteomes" id="UP000184207"/>
    </source>
</evidence>
<dbReference type="PANTHER" id="PTHR11360:SF304">
    <property type="entry name" value="MFS DOMAIN-CONTAINING PROTEIN"/>
    <property type="match status" value="1"/>
</dbReference>
<dbReference type="Proteomes" id="UP000184207">
    <property type="component" value="Unassembled WGS sequence"/>
</dbReference>
<dbReference type="STRING" id="1121883.SAMN02745226_01153"/>
<dbReference type="EMBL" id="FRDJ01000005">
    <property type="protein sequence ID" value="SHN60882.1"/>
    <property type="molecule type" value="Genomic_DNA"/>
</dbReference>
<feature type="transmembrane region" description="Helical" evidence="4">
    <location>
        <begin position="296"/>
        <end position="320"/>
    </location>
</feature>
<dbReference type="OrthoDB" id="9793415at2"/>
<dbReference type="CDD" id="cd17353">
    <property type="entry name" value="MFS_OFA_like"/>
    <property type="match status" value="1"/>
</dbReference>
<feature type="transmembrane region" description="Helical" evidence="4">
    <location>
        <begin position="44"/>
        <end position="65"/>
    </location>
</feature>
<feature type="transmembrane region" description="Helical" evidence="4">
    <location>
        <begin position="363"/>
        <end position="383"/>
    </location>
</feature>
<keyword evidence="2 4" id="KW-1133">Transmembrane helix</keyword>
<feature type="transmembrane region" description="Helical" evidence="4">
    <location>
        <begin position="208"/>
        <end position="232"/>
    </location>
</feature>
<feature type="transmembrane region" description="Helical" evidence="4">
    <location>
        <begin position="161"/>
        <end position="180"/>
    </location>
</feature>
<dbReference type="InterPro" id="IPR050327">
    <property type="entry name" value="Proton-linked_MCT"/>
</dbReference>
<gene>
    <name evidence="6" type="ORF">SAMN02745226_01153</name>
</gene>
<feature type="transmembrane region" description="Helical" evidence="4">
    <location>
        <begin position="72"/>
        <end position="90"/>
    </location>
</feature>
<feature type="transmembrane region" description="Helical" evidence="4">
    <location>
        <begin position="128"/>
        <end position="149"/>
    </location>
</feature>
<feature type="transmembrane region" description="Helical" evidence="4">
    <location>
        <begin position="332"/>
        <end position="351"/>
    </location>
</feature>
<feature type="transmembrane region" description="Helical" evidence="4">
    <location>
        <begin position="5"/>
        <end position="24"/>
    </location>
</feature>
<dbReference type="SUPFAM" id="SSF103473">
    <property type="entry name" value="MFS general substrate transporter"/>
    <property type="match status" value="1"/>
</dbReference>
<reference evidence="7" key="1">
    <citation type="submission" date="2016-12" db="EMBL/GenBank/DDBJ databases">
        <authorList>
            <person name="Varghese N."/>
            <person name="Submissions S."/>
        </authorList>
    </citation>
    <scope>NUCLEOTIDE SEQUENCE [LARGE SCALE GENOMIC DNA]</scope>
    <source>
        <strain evidence="7">DSM 13020</strain>
    </source>
</reference>
<dbReference type="InterPro" id="IPR011701">
    <property type="entry name" value="MFS"/>
</dbReference>
<keyword evidence="1 4" id="KW-0812">Transmembrane</keyword>
<feature type="domain" description="Major facilitator superfamily (MFS) profile" evidence="5">
    <location>
        <begin position="4"/>
        <end position="387"/>
    </location>
</feature>
<dbReference type="GO" id="GO:0022857">
    <property type="term" value="F:transmembrane transporter activity"/>
    <property type="evidence" value="ECO:0007669"/>
    <property type="project" value="InterPro"/>
</dbReference>
<name>A0A1M7SQZ6_FERGO</name>
<dbReference type="AlphaFoldDB" id="A0A1M7SQZ6"/>